<sequence length="262" mass="28309">MFQYQGKTALVTGASAGIGAEFTRELAARGMNVILVARNEAAMNELADEVRGQHGVQTLVISVDLSQETAAAEVAEKVAAIDWEVDLLVNNAGFLTYGPFETNDPAEERKEILVNVAALVAMTHEFLPGMLARKNGGVINVASIAAFQAIPYMAIYAATKAFVVSFSIGLYQECRKRNVHILGLCPGTTSTEIFARGGANILQFDPAPRKVDQVVATALKAFERKRCLAVDGWKNRLMSYGAKLAPRELSAWFAGKMARPKT</sequence>
<evidence type="ECO:0000256" key="2">
    <source>
        <dbReference type="ARBA" id="ARBA00023002"/>
    </source>
</evidence>
<proteinExistence type="inferred from homology"/>
<reference evidence="4 5" key="1">
    <citation type="submission" date="2018-02" db="EMBL/GenBank/DDBJ databases">
        <title>Comparative genomes isolates from brazilian mangrove.</title>
        <authorList>
            <person name="Araujo J.E."/>
            <person name="Taketani R.G."/>
            <person name="Silva M.C.P."/>
            <person name="Loureco M.V."/>
            <person name="Andreote F.D."/>
        </authorList>
    </citation>
    <scope>NUCLEOTIDE SEQUENCE [LARGE SCALE GENOMIC DNA]</scope>
    <source>
        <strain evidence="4 5">Nap-Phe MGV</strain>
    </source>
</reference>
<dbReference type="InterPro" id="IPR002347">
    <property type="entry name" value="SDR_fam"/>
</dbReference>
<protein>
    <submittedName>
        <fullName evidence="4">Oxidoreductase</fullName>
    </submittedName>
</protein>
<dbReference type="OrthoDB" id="9808814at2"/>
<dbReference type="SUPFAM" id="SSF51735">
    <property type="entry name" value="NAD(P)-binding Rossmann-fold domains"/>
    <property type="match status" value="1"/>
</dbReference>
<evidence type="ECO:0000256" key="3">
    <source>
        <dbReference type="RuleBase" id="RU000363"/>
    </source>
</evidence>
<organism evidence="4 5">
    <name type="scientific">Blastopirellula marina</name>
    <dbReference type="NCBI Taxonomy" id="124"/>
    <lineage>
        <taxon>Bacteria</taxon>
        <taxon>Pseudomonadati</taxon>
        <taxon>Planctomycetota</taxon>
        <taxon>Planctomycetia</taxon>
        <taxon>Pirellulales</taxon>
        <taxon>Pirellulaceae</taxon>
        <taxon>Blastopirellula</taxon>
    </lineage>
</organism>
<keyword evidence="2" id="KW-0560">Oxidoreductase</keyword>
<dbReference type="PRINTS" id="PR00080">
    <property type="entry name" value="SDRFAMILY"/>
</dbReference>
<evidence type="ECO:0000313" key="5">
    <source>
        <dbReference type="Proteomes" id="UP000237819"/>
    </source>
</evidence>
<accession>A0A2S8GN88</accession>
<dbReference type="PRINTS" id="PR00081">
    <property type="entry name" value="GDHRDH"/>
</dbReference>
<dbReference type="Pfam" id="PF00106">
    <property type="entry name" value="adh_short"/>
    <property type="match status" value="1"/>
</dbReference>
<dbReference type="PIRSF" id="PIRSF000126">
    <property type="entry name" value="11-beta-HSD1"/>
    <property type="match status" value="1"/>
</dbReference>
<comment type="caution">
    <text evidence="4">The sequence shown here is derived from an EMBL/GenBank/DDBJ whole genome shotgun (WGS) entry which is preliminary data.</text>
</comment>
<dbReference type="GO" id="GO:0016491">
    <property type="term" value="F:oxidoreductase activity"/>
    <property type="evidence" value="ECO:0007669"/>
    <property type="project" value="UniProtKB-KW"/>
</dbReference>
<comment type="similarity">
    <text evidence="1 3">Belongs to the short-chain dehydrogenases/reductases (SDR) family.</text>
</comment>
<dbReference type="EMBL" id="PUHZ01000012">
    <property type="protein sequence ID" value="PQO45882.1"/>
    <property type="molecule type" value="Genomic_DNA"/>
</dbReference>
<dbReference type="PANTHER" id="PTHR44196">
    <property type="entry name" value="DEHYDROGENASE/REDUCTASE SDR FAMILY MEMBER 7B"/>
    <property type="match status" value="1"/>
</dbReference>
<evidence type="ECO:0000256" key="1">
    <source>
        <dbReference type="ARBA" id="ARBA00006484"/>
    </source>
</evidence>
<evidence type="ECO:0000313" key="4">
    <source>
        <dbReference type="EMBL" id="PQO45882.1"/>
    </source>
</evidence>
<name>A0A2S8GN88_9BACT</name>
<dbReference type="GO" id="GO:0016020">
    <property type="term" value="C:membrane"/>
    <property type="evidence" value="ECO:0007669"/>
    <property type="project" value="TreeGrafter"/>
</dbReference>
<dbReference type="Proteomes" id="UP000237819">
    <property type="component" value="Unassembled WGS sequence"/>
</dbReference>
<dbReference type="AlphaFoldDB" id="A0A2S8GN88"/>
<dbReference type="Gene3D" id="3.40.50.720">
    <property type="entry name" value="NAD(P)-binding Rossmann-like Domain"/>
    <property type="match status" value="1"/>
</dbReference>
<dbReference type="InterPro" id="IPR036291">
    <property type="entry name" value="NAD(P)-bd_dom_sf"/>
</dbReference>
<dbReference type="RefSeq" id="WP_105335582.1">
    <property type="nucleotide sequence ID" value="NZ_PUHZ01000012.1"/>
</dbReference>
<dbReference type="PANTHER" id="PTHR44196:SF2">
    <property type="entry name" value="SHORT-CHAIN DEHYDROGENASE-RELATED"/>
    <property type="match status" value="1"/>
</dbReference>
<gene>
    <name evidence="4" type="ORF">C5Y93_11540</name>
</gene>